<proteinExistence type="predicted"/>
<dbReference type="EMBL" id="REGN01013133">
    <property type="protein sequence ID" value="RMZ94327.1"/>
    <property type="molecule type" value="Genomic_DNA"/>
</dbReference>
<accession>A0A3M7P6G0</accession>
<organism evidence="2 3">
    <name type="scientific">Brachionus plicatilis</name>
    <name type="common">Marine rotifer</name>
    <name type="synonym">Brachionus muelleri</name>
    <dbReference type="NCBI Taxonomy" id="10195"/>
    <lineage>
        <taxon>Eukaryota</taxon>
        <taxon>Metazoa</taxon>
        <taxon>Spiralia</taxon>
        <taxon>Gnathifera</taxon>
        <taxon>Rotifera</taxon>
        <taxon>Eurotatoria</taxon>
        <taxon>Monogononta</taxon>
        <taxon>Pseudotrocha</taxon>
        <taxon>Ploima</taxon>
        <taxon>Brachionidae</taxon>
        <taxon>Brachionus</taxon>
    </lineage>
</organism>
<gene>
    <name evidence="2" type="ORF">BpHYR1_034035</name>
</gene>
<dbReference type="Proteomes" id="UP000276133">
    <property type="component" value="Unassembled WGS sequence"/>
</dbReference>
<comment type="caution">
    <text evidence="2">The sequence shown here is derived from an EMBL/GenBank/DDBJ whole genome shotgun (WGS) entry which is preliminary data.</text>
</comment>
<dbReference type="AlphaFoldDB" id="A0A3M7P6G0"/>
<keyword evidence="1" id="KW-0732">Signal</keyword>
<feature type="signal peptide" evidence="1">
    <location>
        <begin position="1"/>
        <end position="18"/>
    </location>
</feature>
<protein>
    <submittedName>
        <fullName evidence="2">Uncharacterized protein</fullName>
    </submittedName>
</protein>
<evidence type="ECO:0000256" key="1">
    <source>
        <dbReference type="SAM" id="SignalP"/>
    </source>
</evidence>
<feature type="chain" id="PRO_5018132983" evidence="1">
    <location>
        <begin position="19"/>
        <end position="132"/>
    </location>
</feature>
<evidence type="ECO:0000313" key="3">
    <source>
        <dbReference type="Proteomes" id="UP000276133"/>
    </source>
</evidence>
<reference evidence="2 3" key="1">
    <citation type="journal article" date="2018" name="Sci. Rep.">
        <title>Genomic signatures of local adaptation to the degree of environmental predictability in rotifers.</title>
        <authorList>
            <person name="Franch-Gras L."/>
            <person name="Hahn C."/>
            <person name="Garcia-Roger E.M."/>
            <person name="Carmona M.J."/>
            <person name="Serra M."/>
            <person name="Gomez A."/>
        </authorList>
    </citation>
    <scope>NUCLEOTIDE SEQUENCE [LARGE SCALE GENOMIC DNA]</scope>
    <source>
        <strain evidence="2">HYR1</strain>
    </source>
</reference>
<name>A0A3M7P6G0_BRAPC</name>
<evidence type="ECO:0000313" key="2">
    <source>
        <dbReference type="EMBL" id="RMZ94327.1"/>
    </source>
</evidence>
<sequence length="132" mass="15628">MYFMVFISLLFWVKRSYLQAPIGRVKIREENLNSYLNESQIMLVNRVKIDDKHTKHNFQGLMRSFTGICAPNSIDQYLFFSNTNSTKFVLADKAKIRLSSYLQLIYIYTIGSTTPALKIRRKFPYSRLKYSY</sequence>
<keyword evidence="3" id="KW-1185">Reference proteome</keyword>